<gene>
    <name evidence="2" type="ORF">ATI53_103627</name>
</gene>
<dbReference type="Gene3D" id="3.30.420.180">
    <property type="entry name" value="CobE/GbiG C-terminal domain"/>
    <property type="match status" value="1"/>
</dbReference>
<dbReference type="InterPro" id="IPR036518">
    <property type="entry name" value="CobE/GbiG_C_sf"/>
</dbReference>
<dbReference type="AlphaFoldDB" id="A0A327XXH5"/>
<name>A0A327XXH5_9RHOB</name>
<dbReference type="SUPFAM" id="SSF159664">
    <property type="entry name" value="CobE/GbiG C-terminal domain-like"/>
    <property type="match status" value="1"/>
</dbReference>
<dbReference type="Pfam" id="PF01890">
    <property type="entry name" value="CbiG_C"/>
    <property type="match status" value="1"/>
</dbReference>
<evidence type="ECO:0000259" key="1">
    <source>
        <dbReference type="Pfam" id="PF01890"/>
    </source>
</evidence>
<keyword evidence="2" id="KW-0378">Hydrolase</keyword>
<dbReference type="GO" id="GO:0009236">
    <property type="term" value="P:cobalamin biosynthetic process"/>
    <property type="evidence" value="ECO:0007669"/>
    <property type="project" value="InterPro"/>
</dbReference>
<evidence type="ECO:0000313" key="2">
    <source>
        <dbReference type="EMBL" id="RAK13324.1"/>
    </source>
</evidence>
<dbReference type="RefSeq" id="WP_111550883.1">
    <property type="nucleotide sequence ID" value="NZ_LIGK01000017.1"/>
</dbReference>
<accession>A0A327XXH5</accession>
<protein>
    <submittedName>
        <fullName evidence="2">Cobalt-precorrin 5A hydrolase</fullName>
    </submittedName>
</protein>
<dbReference type="Proteomes" id="UP000249165">
    <property type="component" value="Unassembled WGS sequence"/>
</dbReference>
<feature type="domain" description="CobE/GbiG C-terminal" evidence="1">
    <location>
        <begin position="2"/>
        <end position="113"/>
    </location>
</feature>
<evidence type="ECO:0000313" key="3">
    <source>
        <dbReference type="Proteomes" id="UP000249165"/>
    </source>
</evidence>
<sequence>MIVAGFGFRAAATPASLRDAFDKAQGAARATHIATAADKVTAPAFRALADALGLPALGVAPSDLCAQTTLTRSSRALAERGTGSVAEAAALAAALAVAPAVAPNAAGSGAALLGARRISTDRMASCALAAASHEGQDR</sequence>
<dbReference type="GO" id="GO:0016787">
    <property type="term" value="F:hydrolase activity"/>
    <property type="evidence" value="ECO:0007669"/>
    <property type="project" value="UniProtKB-KW"/>
</dbReference>
<dbReference type="EMBL" id="QLMG01000036">
    <property type="protein sequence ID" value="RAK13324.1"/>
    <property type="molecule type" value="Genomic_DNA"/>
</dbReference>
<proteinExistence type="predicted"/>
<comment type="caution">
    <text evidence="2">The sequence shown here is derived from an EMBL/GenBank/DDBJ whole genome shotgun (WGS) entry which is preliminary data.</text>
</comment>
<dbReference type="InterPro" id="IPR002750">
    <property type="entry name" value="CobE/GbiG_C"/>
</dbReference>
<reference evidence="2 3" key="1">
    <citation type="submission" date="2018-06" db="EMBL/GenBank/DDBJ databases">
        <title>Genomic Encyclopedia of Archaeal and Bacterial Type Strains, Phase II (KMG-II): from individual species to whole genera.</title>
        <authorList>
            <person name="Goeker M."/>
        </authorList>
    </citation>
    <scope>NUCLEOTIDE SEQUENCE [LARGE SCALE GENOMIC DNA]</scope>
    <source>
        <strain evidence="2 3">DSM 22011</strain>
    </source>
</reference>
<organism evidence="2 3">
    <name type="scientific">Salipiger aestuarii</name>
    <dbReference type="NCBI Taxonomy" id="568098"/>
    <lineage>
        <taxon>Bacteria</taxon>
        <taxon>Pseudomonadati</taxon>
        <taxon>Pseudomonadota</taxon>
        <taxon>Alphaproteobacteria</taxon>
        <taxon>Rhodobacterales</taxon>
        <taxon>Roseobacteraceae</taxon>
        <taxon>Salipiger</taxon>
    </lineage>
</organism>
<keyword evidence="3" id="KW-1185">Reference proteome</keyword>